<comment type="caution">
    <text evidence="6">The sequence shown here is derived from an EMBL/GenBank/DDBJ whole genome shotgun (WGS) entry which is preliminary data.</text>
</comment>
<dbReference type="PROSITE" id="PS51371">
    <property type="entry name" value="CBS"/>
    <property type="match status" value="3"/>
</dbReference>
<sequence length="311" mass="35277">MEEDKQNVKQSVSRFLHTESLYEMLPPSGKVLVLDKDLCLLDVIELSLGHRQDVALIWDPENLNFVGVVTDRDLLEIIISQYSEDDMELEELQIITKLKLKTLSVWREETSQSGFIAVTSDDNLLSATQLLKNNHLHRIPIIEPKQNLVLGILSMEAVLRFFVENYVADSTLFDLPLKEFNIGTTQNITTISSDATLIQALRVMANNKLSSLPLLDETNRVAGVLFLSDIPQIIRSGNYLTPQTSILTVLGEINNESEDYGLSRFGIITEDDTMKTMIQKLAASHERKLYKLNDNRLEMIITESDLFGYFI</sequence>
<dbReference type="PANTHER" id="PTHR13780:SF35">
    <property type="entry name" value="LD22662P"/>
    <property type="match status" value="1"/>
</dbReference>
<keyword evidence="2" id="KW-0677">Repeat</keyword>
<dbReference type="InterPro" id="IPR046342">
    <property type="entry name" value="CBS_dom_sf"/>
</dbReference>
<organism evidence="6 7">
    <name type="scientific">Blepharisma stoltei</name>
    <dbReference type="NCBI Taxonomy" id="1481888"/>
    <lineage>
        <taxon>Eukaryota</taxon>
        <taxon>Sar</taxon>
        <taxon>Alveolata</taxon>
        <taxon>Ciliophora</taxon>
        <taxon>Postciliodesmatophora</taxon>
        <taxon>Heterotrichea</taxon>
        <taxon>Heterotrichida</taxon>
        <taxon>Blepharismidae</taxon>
        <taxon>Blepharisma</taxon>
    </lineage>
</organism>
<dbReference type="InterPro" id="IPR000644">
    <property type="entry name" value="CBS_dom"/>
</dbReference>
<gene>
    <name evidence="6" type="ORF">BSTOLATCC_MIC5521</name>
</gene>
<dbReference type="Pfam" id="PF00571">
    <property type="entry name" value="CBS"/>
    <property type="match status" value="2"/>
</dbReference>
<comment type="similarity">
    <text evidence="1">Belongs to the 5'-AMP-activated protein kinase gamma subunit family.</text>
</comment>
<dbReference type="PANTHER" id="PTHR13780">
    <property type="entry name" value="AMP-ACTIVATED PROTEIN KINASE, GAMMA REGULATORY SUBUNIT"/>
    <property type="match status" value="1"/>
</dbReference>
<protein>
    <recommendedName>
        <fullName evidence="5">CBS domain-containing protein</fullName>
    </recommendedName>
</protein>
<evidence type="ECO:0000256" key="3">
    <source>
        <dbReference type="ARBA" id="ARBA00023122"/>
    </source>
</evidence>
<evidence type="ECO:0000256" key="2">
    <source>
        <dbReference type="ARBA" id="ARBA00022737"/>
    </source>
</evidence>
<keyword evidence="3 4" id="KW-0129">CBS domain</keyword>
<dbReference type="InterPro" id="IPR050511">
    <property type="entry name" value="AMPK_gamma/SDS23_families"/>
</dbReference>
<proteinExistence type="inferred from homology"/>
<dbReference type="Gene3D" id="3.10.580.10">
    <property type="entry name" value="CBS-domain"/>
    <property type="match status" value="2"/>
</dbReference>
<feature type="domain" description="CBS" evidence="5">
    <location>
        <begin position="110"/>
        <end position="170"/>
    </location>
</feature>
<feature type="domain" description="CBS" evidence="5">
    <location>
        <begin position="24"/>
        <end position="87"/>
    </location>
</feature>
<dbReference type="Proteomes" id="UP001162131">
    <property type="component" value="Unassembled WGS sequence"/>
</dbReference>
<dbReference type="AlphaFoldDB" id="A0AAU9IKE4"/>
<dbReference type="SUPFAM" id="SSF54631">
    <property type="entry name" value="CBS-domain pair"/>
    <property type="match status" value="2"/>
</dbReference>
<dbReference type="SMART" id="SM00116">
    <property type="entry name" value="CBS"/>
    <property type="match status" value="3"/>
</dbReference>
<name>A0AAU9IKE4_9CILI</name>
<keyword evidence="7" id="KW-1185">Reference proteome</keyword>
<evidence type="ECO:0000313" key="6">
    <source>
        <dbReference type="EMBL" id="CAG9312279.1"/>
    </source>
</evidence>
<feature type="domain" description="CBS" evidence="5">
    <location>
        <begin position="184"/>
        <end position="240"/>
    </location>
</feature>
<evidence type="ECO:0000256" key="1">
    <source>
        <dbReference type="ARBA" id="ARBA00006750"/>
    </source>
</evidence>
<evidence type="ECO:0000259" key="5">
    <source>
        <dbReference type="PROSITE" id="PS51371"/>
    </source>
</evidence>
<dbReference type="CDD" id="cd02205">
    <property type="entry name" value="CBS_pair_SF"/>
    <property type="match status" value="2"/>
</dbReference>
<dbReference type="EMBL" id="CAJZBQ010000005">
    <property type="protein sequence ID" value="CAG9312279.1"/>
    <property type="molecule type" value="Genomic_DNA"/>
</dbReference>
<reference evidence="6" key="1">
    <citation type="submission" date="2021-09" db="EMBL/GenBank/DDBJ databases">
        <authorList>
            <consortium name="AG Swart"/>
            <person name="Singh M."/>
            <person name="Singh A."/>
            <person name="Seah K."/>
            <person name="Emmerich C."/>
        </authorList>
    </citation>
    <scope>NUCLEOTIDE SEQUENCE</scope>
    <source>
        <strain evidence="6">ATCC30299</strain>
    </source>
</reference>
<accession>A0AAU9IKE4</accession>
<evidence type="ECO:0000313" key="7">
    <source>
        <dbReference type="Proteomes" id="UP001162131"/>
    </source>
</evidence>
<evidence type="ECO:0000256" key="4">
    <source>
        <dbReference type="PROSITE-ProRule" id="PRU00703"/>
    </source>
</evidence>